<dbReference type="AlphaFoldDB" id="A0AAD2DLY2"/>
<reference evidence="2" key="1">
    <citation type="submission" date="2023-05" db="EMBL/GenBank/DDBJ databases">
        <authorList>
            <person name="Huff M."/>
        </authorList>
    </citation>
    <scope>NUCLEOTIDE SEQUENCE</scope>
</reference>
<organism evidence="2 3">
    <name type="scientific">Fraxinus pennsylvanica</name>
    <dbReference type="NCBI Taxonomy" id="56036"/>
    <lineage>
        <taxon>Eukaryota</taxon>
        <taxon>Viridiplantae</taxon>
        <taxon>Streptophyta</taxon>
        <taxon>Embryophyta</taxon>
        <taxon>Tracheophyta</taxon>
        <taxon>Spermatophyta</taxon>
        <taxon>Magnoliopsida</taxon>
        <taxon>eudicotyledons</taxon>
        <taxon>Gunneridae</taxon>
        <taxon>Pentapetalae</taxon>
        <taxon>asterids</taxon>
        <taxon>lamiids</taxon>
        <taxon>Lamiales</taxon>
        <taxon>Oleaceae</taxon>
        <taxon>Oleeae</taxon>
        <taxon>Fraxinus</taxon>
    </lineage>
</organism>
<name>A0AAD2DLY2_9LAMI</name>
<feature type="domain" description="Reverse transcriptase zinc-binding" evidence="1">
    <location>
        <begin position="204"/>
        <end position="276"/>
    </location>
</feature>
<accession>A0AAD2DLY2</accession>
<proteinExistence type="predicted"/>
<gene>
    <name evidence="2" type="ORF">FPE_LOCUS4448</name>
</gene>
<dbReference type="Proteomes" id="UP000834106">
    <property type="component" value="Chromosome 2"/>
</dbReference>
<keyword evidence="3" id="KW-1185">Reference proteome</keyword>
<protein>
    <recommendedName>
        <fullName evidence="1">Reverse transcriptase zinc-binding domain-containing protein</fullName>
    </recommendedName>
</protein>
<evidence type="ECO:0000313" key="2">
    <source>
        <dbReference type="EMBL" id="CAI9757018.1"/>
    </source>
</evidence>
<evidence type="ECO:0000259" key="1">
    <source>
        <dbReference type="Pfam" id="PF13966"/>
    </source>
</evidence>
<dbReference type="Pfam" id="PF13966">
    <property type="entry name" value="zf-RVT"/>
    <property type="match status" value="1"/>
</dbReference>
<dbReference type="InterPro" id="IPR026960">
    <property type="entry name" value="RVT-Znf"/>
</dbReference>
<dbReference type="EMBL" id="OU503037">
    <property type="protein sequence ID" value="CAI9757018.1"/>
    <property type="molecule type" value="Genomic_DNA"/>
</dbReference>
<evidence type="ECO:0000313" key="3">
    <source>
        <dbReference type="Proteomes" id="UP000834106"/>
    </source>
</evidence>
<sequence length="303" mass="35587">MYDQPKWRLTGYYGIPDRSKRRESWDHLRLLASSSTLPWVVLAVIPRQTKRRFRFENIWLHEDDCKKVICSSWDKSVGEPLLNRIKGCGEDLLRWGGSGLRKLNVKSLLQDGCRYRVESGTSARIWRDPWLPNPNHGFVTSDPLPGHEEATVNQLFVPGENRWDYDILVDLFSEEERGQILKIPLSSYGRSDRIYWVHDNKGFYSVRSGYKRLMQEFFQEYPNTMDSFWRTIWNLKIPAKVRNFLWRASQLVLPTADHLRAKRVDIDKLCPFIAQTSNPLDTANFESQKAIKNHHFYRGLVAV</sequence>